<keyword evidence="2" id="KW-0732">Signal</keyword>
<feature type="active site" description="Proton acceptor" evidence="5">
    <location>
        <position position="75"/>
    </location>
</feature>
<proteinExistence type="inferred from homology"/>
<dbReference type="GO" id="GO:0004553">
    <property type="term" value="F:hydrolase activity, hydrolyzing O-glycosyl compounds"/>
    <property type="evidence" value="ECO:0007669"/>
    <property type="project" value="InterPro"/>
</dbReference>
<dbReference type="OrthoDB" id="272289at2759"/>
<evidence type="ECO:0000256" key="6">
    <source>
        <dbReference type="PIRSR" id="PIRSR606710-2"/>
    </source>
</evidence>
<comment type="caution">
    <text evidence="9">The sequence shown here is derived from an EMBL/GenBank/DDBJ whole genome shotgun (WGS) entry which is preliminary data.</text>
</comment>
<evidence type="ECO:0000256" key="2">
    <source>
        <dbReference type="ARBA" id="ARBA00022729"/>
    </source>
</evidence>
<evidence type="ECO:0000256" key="4">
    <source>
        <dbReference type="ARBA" id="ARBA00023295"/>
    </source>
</evidence>
<dbReference type="EMBL" id="QWIJ01000767">
    <property type="protein sequence ID" value="RMX78929.1"/>
    <property type="molecule type" value="Genomic_DNA"/>
</dbReference>
<evidence type="ECO:0000256" key="8">
    <source>
        <dbReference type="SAM" id="MobiDB-lite"/>
    </source>
</evidence>
<evidence type="ECO:0000256" key="7">
    <source>
        <dbReference type="RuleBase" id="RU361187"/>
    </source>
</evidence>
<dbReference type="Pfam" id="PF04616">
    <property type="entry name" value="Glyco_hydro_43"/>
    <property type="match status" value="1"/>
</dbReference>
<accession>A0A3M6WKH3</accession>
<reference evidence="9 10" key="1">
    <citation type="journal article" date="2018" name="BMC Genomics">
        <title>Genomic evidence for intraspecific hybridization in a clonal and extremely halotolerant yeast.</title>
        <authorList>
            <person name="Gostincar C."/>
            <person name="Stajich J.E."/>
            <person name="Zupancic J."/>
            <person name="Zalar P."/>
            <person name="Gunde-Cimerman N."/>
        </authorList>
    </citation>
    <scope>NUCLEOTIDE SEQUENCE [LARGE SCALE GENOMIC DNA]</scope>
    <source>
        <strain evidence="9 10">EXF-6656</strain>
    </source>
</reference>
<dbReference type="PANTHER" id="PTHR43817">
    <property type="entry name" value="GLYCOSYL HYDROLASE"/>
    <property type="match status" value="1"/>
</dbReference>
<dbReference type="SUPFAM" id="SSF75005">
    <property type="entry name" value="Arabinanase/levansucrase/invertase"/>
    <property type="match status" value="1"/>
</dbReference>
<evidence type="ECO:0000313" key="9">
    <source>
        <dbReference type="EMBL" id="RMX78929.1"/>
    </source>
</evidence>
<dbReference type="VEuPathDB" id="FungiDB:BTJ68_06633"/>
<feature type="site" description="Important for catalytic activity, responsible for pKa modulation of the active site Glu and correct orientation of both the proton donor and substrate" evidence="6">
    <location>
        <position position="181"/>
    </location>
</feature>
<dbReference type="Proteomes" id="UP000281245">
    <property type="component" value="Unassembled WGS sequence"/>
</dbReference>
<dbReference type="PIRSF" id="PIRSF025414">
    <property type="entry name" value="Alpha-L-arabinofuranosidase"/>
    <property type="match status" value="1"/>
</dbReference>
<feature type="active site" description="Proton donor" evidence="5">
    <location>
        <position position="239"/>
    </location>
</feature>
<dbReference type="Gene3D" id="2.115.10.20">
    <property type="entry name" value="Glycosyl hydrolase domain, family 43"/>
    <property type="match status" value="1"/>
</dbReference>
<comment type="similarity">
    <text evidence="1 7">Belongs to the glycosyl hydrolase 43 family.</text>
</comment>
<evidence type="ECO:0000256" key="3">
    <source>
        <dbReference type="ARBA" id="ARBA00022801"/>
    </source>
</evidence>
<dbReference type="InterPro" id="IPR016828">
    <property type="entry name" value="Alpha-L-arabinofuranosidase"/>
</dbReference>
<evidence type="ECO:0000313" key="10">
    <source>
        <dbReference type="Proteomes" id="UP000281245"/>
    </source>
</evidence>
<sequence length="364" mass="39332">MDRNGSDAKDSNVGSIGYKIDILVSFQCFPSITQYSFAQLTMGSLKFLMVAAATIISFVHAASFSNPLKEENGSDPFIVYTGGYYYLMTTTWTDVQITRATTLGGLKTGETKVVWSDSTASRCCNVWAPEAHYLDGKWYIYYTAGQSEDTTQQKMHVLEGGATPWDSYSYASQLIDEWSIDGTVLRFDSGNYMVYSCQRTGLQSLCIAPLTSPTTIGAASTLSQPTLSWETQGEISVNEGPAAMYHGGKTYLAFSASYCWSPSYQLGLLTWDGSGDPTDSNSWTKTGPVFSSANGNYGTGHNGFFLSPDGTEIWNVYHATSDSQGNCAGNRYTAAEPVTWNADGSPDFGTAEALGTTMEGPSGE</sequence>
<dbReference type="PANTHER" id="PTHR43817:SF1">
    <property type="entry name" value="HYDROLASE, FAMILY 43, PUTATIVE (AFU_ORTHOLOGUE AFUA_3G01660)-RELATED"/>
    <property type="match status" value="1"/>
</dbReference>
<dbReference type="InterPro" id="IPR023296">
    <property type="entry name" value="Glyco_hydro_beta-prop_sf"/>
</dbReference>
<dbReference type="InterPro" id="IPR006710">
    <property type="entry name" value="Glyco_hydro_43"/>
</dbReference>
<keyword evidence="4 7" id="KW-0326">Glycosidase</keyword>
<gene>
    <name evidence="9" type="ORF">D0869_08688</name>
</gene>
<evidence type="ECO:0000256" key="5">
    <source>
        <dbReference type="PIRSR" id="PIRSR606710-1"/>
    </source>
</evidence>
<name>A0A3M6WKH3_HORWE</name>
<keyword evidence="3 7" id="KW-0378">Hydrolase</keyword>
<organism evidence="9 10">
    <name type="scientific">Hortaea werneckii</name>
    <name type="common">Black yeast</name>
    <name type="synonym">Cladosporium werneckii</name>
    <dbReference type="NCBI Taxonomy" id="91943"/>
    <lineage>
        <taxon>Eukaryota</taxon>
        <taxon>Fungi</taxon>
        <taxon>Dikarya</taxon>
        <taxon>Ascomycota</taxon>
        <taxon>Pezizomycotina</taxon>
        <taxon>Dothideomycetes</taxon>
        <taxon>Dothideomycetidae</taxon>
        <taxon>Mycosphaerellales</taxon>
        <taxon>Teratosphaeriaceae</taxon>
        <taxon>Hortaea</taxon>
    </lineage>
</organism>
<feature type="region of interest" description="Disordered" evidence="8">
    <location>
        <begin position="343"/>
        <end position="364"/>
    </location>
</feature>
<dbReference type="GO" id="GO:0005975">
    <property type="term" value="P:carbohydrate metabolic process"/>
    <property type="evidence" value="ECO:0007669"/>
    <property type="project" value="InterPro"/>
</dbReference>
<evidence type="ECO:0000256" key="1">
    <source>
        <dbReference type="ARBA" id="ARBA00009865"/>
    </source>
</evidence>
<dbReference type="CDD" id="cd18820">
    <property type="entry name" value="GH43_LbAraf43-like"/>
    <property type="match status" value="1"/>
</dbReference>
<dbReference type="AlphaFoldDB" id="A0A3M6WKH3"/>
<protein>
    <submittedName>
        <fullName evidence="9">Uncharacterized protein</fullName>
    </submittedName>
</protein>